<feature type="transmembrane region" description="Helical" evidence="8">
    <location>
        <begin position="132"/>
        <end position="156"/>
    </location>
</feature>
<name>A0A1G6TRZ8_9RHOB</name>
<evidence type="ECO:0000256" key="2">
    <source>
        <dbReference type="ARBA" id="ARBA00009142"/>
    </source>
</evidence>
<feature type="transmembrane region" description="Helical" evidence="8">
    <location>
        <begin position="74"/>
        <end position="96"/>
    </location>
</feature>
<keyword evidence="6 8" id="KW-1133">Transmembrane helix</keyword>
<dbReference type="RefSeq" id="WP_090520280.1">
    <property type="nucleotide sequence ID" value="NZ_FNAH01000001.1"/>
</dbReference>
<evidence type="ECO:0000256" key="5">
    <source>
        <dbReference type="ARBA" id="ARBA00022692"/>
    </source>
</evidence>
<feature type="transmembrane region" description="Helical" evidence="8">
    <location>
        <begin position="168"/>
        <end position="189"/>
    </location>
</feature>
<comment type="subcellular location">
    <subcellularLocation>
        <location evidence="1 8">Cell membrane</location>
        <topology evidence="1 8">Multi-pass membrane protein</topology>
    </subcellularLocation>
</comment>
<keyword evidence="3" id="KW-0813">Transport</keyword>
<protein>
    <recommendedName>
        <fullName evidence="8">Probable membrane transporter protein</fullName>
    </recommendedName>
</protein>
<evidence type="ECO:0000313" key="10">
    <source>
        <dbReference type="Proteomes" id="UP000199344"/>
    </source>
</evidence>
<reference evidence="9 10" key="1">
    <citation type="submission" date="2016-10" db="EMBL/GenBank/DDBJ databases">
        <authorList>
            <person name="de Groot N.N."/>
        </authorList>
    </citation>
    <scope>NUCLEOTIDE SEQUENCE [LARGE SCALE GENOMIC DNA]</scope>
    <source>
        <strain evidence="9 10">DSM 22220</strain>
    </source>
</reference>
<keyword evidence="4 8" id="KW-1003">Cell membrane</keyword>
<evidence type="ECO:0000313" key="9">
    <source>
        <dbReference type="EMBL" id="SDD31256.1"/>
    </source>
</evidence>
<dbReference type="OrthoDB" id="7029178at2"/>
<evidence type="ECO:0000256" key="6">
    <source>
        <dbReference type="ARBA" id="ARBA00022989"/>
    </source>
</evidence>
<evidence type="ECO:0000256" key="3">
    <source>
        <dbReference type="ARBA" id="ARBA00022448"/>
    </source>
</evidence>
<proteinExistence type="inferred from homology"/>
<accession>A0A1G6TRZ8</accession>
<evidence type="ECO:0000256" key="4">
    <source>
        <dbReference type="ARBA" id="ARBA00022475"/>
    </source>
</evidence>
<dbReference type="EMBL" id="FNAH01000001">
    <property type="protein sequence ID" value="SDD31256.1"/>
    <property type="molecule type" value="Genomic_DNA"/>
</dbReference>
<dbReference type="AlphaFoldDB" id="A0A1G6TRZ8"/>
<dbReference type="STRING" id="591205.SAMN05421538_101342"/>
<comment type="similarity">
    <text evidence="2 8">Belongs to the 4-toluene sulfonate uptake permease (TSUP) (TC 2.A.102) family.</text>
</comment>
<feature type="transmembrane region" description="Helical" evidence="8">
    <location>
        <begin position="196"/>
        <end position="216"/>
    </location>
</feature>
<feature type="transmembrane region" description="Helical" evidence="8">
    <location>
        <begin position="102"/>
        <end position="120"/>
    </location>
</feature>
<evidence type="ECO:0000256" key="8">
    <source>
        <dbReference type="RuleBase" id="RU363041"/>
    </source>
</evidence>
<keyword evidence="10" id="KW-1185">Reference proteome</keyword>
<dbReference type="PANTHER" id="PTHR30269">
    <property type="entry name" value="TRANSMEMBRANE PROTEIN YFCA"/>
    <property type="match status" value="1"/>
</dbReference>
<feature type="transmembrane region" description="Helical" evidence="8">
    <location>
        <begin position="7"/>
        <end position="31"/>
    </location>
</feature>
<dbReference type="PANTHER" id="PTHR30269:SF37">
    <property type="entry name" value="MEMBRANE TRANSPORTER PROTEIN"/>
    <property type="match status" value="1"/>
</dbReference>
<feature type="transmembrane region" description="Helical" evidence="8">
    <location>
        <begin position="43"/>
        <end position="62"/>
    </location>
</feature>
<gene>
    <name evidence="9" type="ORF">SAMN05421538_101342</name>
</gene>
<organism evidence="9 10">
    <name type="scientific">Paracoccus isoporae</name>
    <dbReference type="NCBI Taxonomy" id="591205"/>
    <lineage>
        <taxon>Bacteria</taxon>
        <taxon>Pseudomonadati</taxon>
        <taxon>Pseudomonadota</taxon>
        <taxon>Alphaproteobacteria</taxon>
        <taxon>Rhodobacterales</taxon>
        <taxon>Paracoccaceae</taxon>
        <taxon>Paracoccus</taxon>
    </lineage>
</organism>
<sequence length="242" mass="25495">MPDPGLIIFWVVAAMGAWIQTTTGFALGLILMGVTGALGLMPVPQAAAITSMLVILHGSFVLRRSLREADRPALMLVLLGACPSLIAGFFLLGWLAGTAIGLLQLLLGLVIAGAAVQLAMRPTQRATRSAPVTFFLSGLAGGVMGGLFSTTGPPVIWHLYRQPMPLAALRATLLLLFFATQILRSLLVISTGGFDTALLISAAGAAPAVLFGTWVARRFPRRSRPPRSANSPSSCCFCRGRR</sequence>
<keyword evidence="5 8" id="KW-0812">Transmembrane</keyword>
<dbReference type="InterPro" id="IPR002781">
    <property type="entry name" value="TM_pro_TauE-like"/>
</dbReference>
<dbReference type="Pfam" id="PF01925">
    <property type="entry name" value="TauE"/>
    <property type="match status" value="1"/>
</dbReference>
<dbReference type="InterPro" id="IPR052017">
    <property type="entry name" value="TSUP"/>
</dbReference>
<dbReference type="Proteomes" id="UP000199344">
    <property type="component" value="Unassembled WGS sequence"/>
</dbReference>
<evidence type="ECO:0000256" key="7">
    <source>
        <dbReference type="ARBA" id="ARBA00023136"/>
    </source>
</evidence>
<evidence type="ECO:0000256" key="1">
    <source>
        <dbReference type="ARBA" id="ARBA00004651"/>
    </source>
</evidence>
<dbReference type="GO" id="GO:0005886">
    <property type="term" value="C:plasma membrane"/>
    <property type="evidence" value="ECO:0007669"/>
    <property type="project" value="UniProtKB-SubCell"/>
</dbReference>
<keyword evidence="7 8" id="KW-0472">Membrane</keyword>